<evidence type="ECO:0000313" key="1">
    <source>
        <dbReference type="EMBL" id="MEU2264921.1"/>
    </source>
</evidence>
<dbReference type="Proteomes" id="UP001550603">
    <property type="component" value="Unassembled WGS sequence"/>
</dbReference>
<keyword evidence="2" id="KW-1185">Reference proteome</keyword>
<reference evidence="1 2" key="1">
    <citation type="submission" date="2024-06" db="EMBL/GenBank/DDBJ databases">
        <title>The Natural Products Discovery Center: Release of the First 8490 Sequenced Strains for Exploring Actinobacteria Biosynthetic Diversity.</title>
        <authorList>
            <person name="Kalkreuter E."/>
            <person name="Kautsar S.A."/>
            <person name="Yang D."/>
            <person name="Bader C.D."/>
            <person name="Teijaro C.N."/>
            <person name="Fluegel L."/>
            <person name="Davis C.M."/>
            <person name="Simpson J.R."/>
            <person name="Lauterbach L."/>
            <person name="Steele A.D."/>
            <person name="Gui C."/>
            <person name="Meng S."/>
            <person name="Li G."/>
            <person name="Viehrig K."/>
            <person name="Ye F."/>
            <person name="Su P."/>
            <person name="Kiefer A.F."/>
            <person name="Nichols A."/>
            <person name="Cepeda A.J."/>
            <person name="Yan W."/>
            <person name="Fan B."/>
            <person name="Jiang Y."/>
            <person name="Adhikari A."/>
            <person name="Zheng C.-J."/>
            <person name="Schuster L."/>
            <person name="Cowan T.M."/>
            <person name="Smanski M.J."/>
            <person name="Chevrette M.G."/>
            <person name="De Carvalho L.P.S."/>
            <person name="Shen B."/>
        </authorList>
    </citation>
    <scope>NUCLEOTIDE SEQUENCE [LARGE SCALE GENOMIC DNA]</scope>
    <source>
        <strain evidence="1 2">NPDC019583</strain>
    </source>
</reference>
<evidence type="ECO:0000313" key="2">
    <source>
        <dbReference type="Proteomes" id="UP001550603"/>
    </source>
</evidence>
<comment type="caution">
    <text evidence="1">The sequence shown here is derived from an EMBL/GenBank/DDBJ whole genome shotgun (WGS) entry which is preliminary data.</text>
</comment>
<organism evidence="1 2">
    <name type="scientific">Streptomyces olindensis</name>
    <dbReference type="NCBI Taxonomy" id="358823"/>
    <lineage>
        <taxon>Bacteria</taxon>
        <taxon>Bacillati</taxon>
        <taxon>Actinomycetota</taxon>
        <taxon>Actinomycetes</taxon>
        <taxon>Kitasatosporales</taxon>
        <taxon>Streptomycetaceae</taxon>
        <taxon>Streptomyces</taxon>
    </lineage>
</organism>
<protein>
    <submittedName>
        <fullName evidence="1">Uncharacterized protein</fullName>
    </submittedName>
</protein>
<dbReference type="EMBL" id="JBEYBN010000001">
    <property type="protein sequence ID" value="MEU2264921.1"/>
    <property type="molecule type" value="Genomic_DNA"/>
</dbReference>
<proteinExistence type="predicted"/>
<sequence>MTGKLAKEFLLQITIEKVICHNTEDFIGDAFTLMGVSQSGLAKDQLEDANRAIATDIIRARRSGTYPLSGEDAVLFAGRVKAEDYVTVNLHALNVDSAPEAWDSKRADLTEGLCHLAKAAVNEVFRSGGAADKETIRELSNVILRQIPNLSGAIFPGSDTPDDLGAWASGPQTADDWRDLAMKDDGLYTMPFKHSSISGSFDYDVQVSVDCPS</sequence>
<accession>A0ABV2XLP3</accession>
<dbReference type="RefSeq" id="WP_359784238.1">
    <property type="nucleotide sequence ID" value="NZ_JBEYBN010000001.1"/>
</dbReference>
<name>A0ABV2XLP3_9ACTN</name>
<gene>
    <name evidence="1" type="ORF">ABZ568_00405</name>
</gene>